<proteinExistence type="predicted"/>
<dbReference type="Proteomes" id="UP001345013">
    <property type="component" value="Unassembled WGS sequence"/>
</dbReference>
<keyword evidence="4" id="KW-0238">DNA-binding</keyword>
<evidence type="ECO:0000256" key="5">
    <source>
        <dbReference type="ARBA" id="ARBA00023163"/>
    </source>
</evidence>
<sequence length="333" mass="38033">MQKSSAGQVVHEVITPFVLTKAVVIATLRNTLSPRCHANNEVTNVLKTVQSRFTMLEEAKDELNSLMDHCFEVIRHADFFPNIKHDDPVKVLFLSQRQSSLDKLIQWKAVFTATSSRTSDVETDWICSYLLMYWEVCYISLATCISLRQTSFDEYIDHFAEIVKHATIFLDHSLHSTNVQLLSSADLGVIPPLYFSATKCRDPILRREALRLIRQAPRQEDLWAFVAPDRVAAKVIAVEEGNCHLSFSKHFPESRYAGLPPEERRFAYFSVVGRLAPGGKLRQALELSRLKFASDGSRRLVNEYVWLDEEDGWDDTCGRCRATAPAMEHRLVR</sequence>
<evidence type="ECO:0000256" key="4">
    <source>
        <dbReference type="ARBA" id="ARBA00023125"/>
    </source>
</evidence>
<accession>A0ABR0JWD8</accession>
<keyword evidence="3" id="KW-0805">Transcription regulation</keyword>
<comment type="caution">
    <text evidence="7">The sequence shown here is derived from an EMBL/GenBank/DDBJ whole genome shotgun (WGS) entry which is preliminary data.</text>
</comment>
<keyword evidence="5" id="KW-0804">Transcription</keyword>
<gene>
    <name evidence="7" type="ORF">LTR24_009625</name>
</gene>
<keyword evidence="1" id="KW-0479">Metal-binding</keyword>
<protein>
    <submittedName>
        <fullName evidence="7">Uncharacterized protein</fullName>
    </submittedName>
</protein>
<keyword evidence="2" id="KW-0862">Zinc</keyword>
<evidence type="ECO:0000256" key="3">
    <source>
        <dbReference type="ARBA" id="ARBA00023015"/>
    </source>
</evidence>
<evidence type="ECO:0000313" key="7">
    <source>
        <dbReference type="EMBL" id="KAK5077465.1"/>
    </source>
</evidence>
<evidence type="ECO:0000256" key="2">
    <source>
        <dbReference type="ARBA" id="ARBA00022833"/>
    </source>
</evidence>
<organism evidence="7 8">
    <name type="scientific">Lithohypha guttulata</name>
    <dbReference type="NCBI Taxonomy" id="1690604"/>
    <lineage>
        <taxon>Eukaryota</taxon>
        <taxon>Fungi</taxon>
        <taxon>Dikarya</taxon>
        <taxon>Ascomycota</taxon>
        <taxon>Pezizomycotina</taxon>
        <taxon>Eurotiomycetes</taxon>
        <taxon>Chaetothyriomycetidae</taxon>
        <taxon>Chaetothyriales</taxon>
        <taxon>Trichomeriaceae</taxon>
        <taxon>Lithohypha</taxon>
    </lineage>
</organism>
<dbReference type="InterPro" id="IPR052360">
    <property type="entry name" value="Transcr_Regulatory_Proteins"/>
</dbReference>
<evidence type="ECO:0000256" key="1">
    <source>
        <dbReference type="ARBA" id="ARBA00022723"/>
    </source>
</evidence>
<dbReference type="PANTHER" id="PTHR36206:SF16">
    <property type="entry name" value="TRANSCRIPTION FACTOR DOMAIN-CONTAINING PROTEIN-RELATED"/>
    <property type="match status" value="1"/>
</dbReference>
<name>A0ABR0JWD8_9EURO</name>
<dbReference type="EMBL" id="JAVRRG010000221">
    <property type="protein sequence ID" value="KAK5077465.1"/>
    <property type="molecule type" value="Genomic_DNA"/>
</dbReference>
<dbReference type="PANTHER" id="PTHR36206">
    <property type="entry name" value="ASPERCRYPTIN BIOSYNTHESIS CLUSTER-SPECIFIC TRANSCRIPTION REGULATOR ATNN-RELATED"/>
    <property type="match status" value="1"/>
</dbReference>
<keyword evidence="6" id="KW-0539">Nucleus</keyword>
<keyword evidence="8" id="KW-1185">Reference proteome</keyword>
<reference evidence="7 8" key="1">
    <citation type="submission" date="2023-08" db="EMBL/GenBank/DDBJ databases">
        <title>Black Yeasts Isolated from many extreme environments.</title>
        <authorList>
            <person name="Coleine C."/>
            <person name="Stajich J.E."/>
            <person name="Selbmann L."/>
        </authorList>
    </citation>
    <scope>NUCLEOTIDE SEQUENCE [LARGE SCALE GENOMIC DNA]</scope>
    <source>
        <strain evidence="7 8">CCFEE 5885</strain>
    </source>
</reference>
<evidence type="ECO:0000256" key="6">
    <source>
        <dbReference type="ARBA" id="ARBA00023242"/>
    </source>
</evidence>
<evidence type="ECO:0000313" key="8">
    <source>
        <dbReference type="Proteomes" id="UP001345013"/>
    </source>
</evidence>